<dbReference type="EMBL" id="KZ678133">
    <property type="protein sequence ID" value="PSN69054.1"/>
    <property type="molecule type" value="Genomic_DNA"/>
</dbReference>
<organism evidence="2 3">
    <name type="scientific">Corynespora cassiicola Philippines</name>
    <dbReference type="NCBI Taxonomy" id="1448308"/>
    <lineage>
        <taxon>Eukaryota</taxon>
        <taxon>Fungi</taxon>
        <taxon>Dikarya</taxon>
        <taxon>Ascomycota</taxon>
        <taxon>Pezizomycotina</taxon>
        <taxon>Dothideomycetes</taxon>
        <taxon>Pleosporomycetidae</taxon>
        <taxon>Pleosporales</taxon>
        <taxon>Corynesporascaceae</taxon>
        <taxon>Corynespora</taxon>
    </lineage>
</organism>
<name>A0A2T2NUI5_CORCC</name>
<gene>
    <name evidence="2" type="ORF">BS50DRAFT_331520</name>
</gene>
<keyword evidence="3" id="KW-1185">Reference proteome</keyword>
<proteinExistence type="predicted"/>
<reference evidence="2 3" key="1">
    <citation type="journal article" date="2018" name="Front. Microbiol.">
        <title>Genome-Wide Analysis of Corynespora cassiicola Leaf Fall Disease Putative Effectors.</title>
        <authorList>
            <person name="Lopez D."/>
            <person name="Ribeiro S."/>
            <person name="Label P."/>
            <person name="Fumanal B."/>
            <person name="Venisse J.S."/>
            <person name="Kohler A."/>
            <person name="de Oliveira R.R."/>
            <person name="Labutti K."/>
            <person name="Lipzen A."/>
            <person name="Lail K."/>
            <person name="Bauer D."/>
            <person name="Ohm R.A."/>
            <person name="Barry K.W."/>
            <person name="Spatafora J."/>
            <person name="Grigoriev I.V."/>
            <person name="Martin F.M."/>
            <person name="Pujade-Renaud V."/>
        </authorList>
    </citation>
    <scope>NUCLEOTIDE SEQUENCE [LARGE SCALE GENOMIC DNA]</scope>
    <source>
        <strain evidence="2 3">Philippines</strain>
    </source>
</reference>
<dbReference type="AlphaFoldDB" id="A0A2T2NUI5"/>
<feature type="region of interest" description="Disordered" evidence="1">
    <location>
        <begin position="1"/>
        <end position="29"/>
    </location>
</feature>
<accession>A0A2T2NUI5</accession>
<evidence type="ECO:0000313" key="3">
    <source>
        <dbReference type="Proteomes" id="UP000240883"/>
    </source>
</evidence>
<feature type="compositionally biased region" description="Basic and acidic residues" evidence="1">
    <location>
        <begin position="1"/>
        <end position="11"/>
    </location>
</feature>
<protein>
    <submittedName>
        <fullName evidence="2">Uncharacterized protein</fullName>
    </submittedName>
</protein>
<evidence type="ECO:0000256" key="1">
    <source>
        <dbReference type="SAM" id="MobiDB-lite"/>
    </source>
</evidence>
<dbReference type="Proteomes" id="UP000240883">
    <property type="component" value="Unassembled WGS sequence"/>
</dbReference>
<sequence length="156" mass="16695">MATHSSRRDLKLAQSASSHRDGLHSSGPRRFSAQVPAYCHAPKRQLYSGHEPGFCSFRLSIGQEQTFGQQPPARIGPRLFSIQIPAVPKTKLHVHGASRASTKTLGAAGTMWIDGLLGLAPARPPLHRDGVFSHCLLADSLVPDSCTTICAGAVYS</sequence>
<evidence type="ECO:0000313" key="2">
    <source>
        <dbReference type="EMBL" id="PSN69054.1"/>
    </source>
</evidence>